<evidence type="ECO:0008006" key="3">
    <source>
        <dbReference type="Google" id="ProtNLM"/>
    </source>
</evidence>
<keyword evidence="2" id="KW-0614">Plasmid</keyword>
<name>A0A346H4W1_PROST</name>
<organism evidence="2">
    <name type="scientific">Providencia stuartii</name>
    <dbReference type="NCBI Taxonomy" id="588"/>
    <lineage>
        <taxon>Bacteria</taxon>
        <taxon>Pseudomonadati</taxon>
        <taxon>Pseudomonadota</taxon>
        <taxon>Gammaproteobacteria</taxon>
        <taxon>Enterobacterales</taxon>
        <taxon>Morganellaceae</taxon>
        <taxon>Providencia</taxon>
    </lineage>
</organism>
<accession>A0A346H4W1</accession>
<gene>
    <name evidence="2" type="ORF">MC79_020660</name>
</gene>
<geneLocation type="plasmid" evidence="2">
    <name>unnamed2</name>
</geneLocation>
<feature type="chain" id="PRO_5016683433" description="Conjugal transfer protein TrbJ" evidence="1">
    <location>
        <begin position="23"/>
        <end position="252"/>
    </location>
</feature>
<dbReference type="EMBL" id="CP031511">
    <property type="protein sequence ID" value="AXO20944.1"/>
    <property type="molecule type" value="Genomic_DNA"/>
</dbReference>
<keyword evidence="1" id="KW-0732">Signal</keyword>
<protein>
    <recommendedName>
        <fullName evidence="3">Conjugal transfer protein TrbJ</fullName>
    </recommendedName>
</protein>
<sequence>MKKILIVSVFAISTFTTLNSLAWHGVATETTQWLNNIQLVEQVNEQINTIKRISDSIDKQIQDMASMPAHLINSGSNKLKILKTFQDLKDIYQKGQNIANSARDLERTYREMGNIDIADALKNGNYPQLFNKWSTQNHDTVKGVLEQNNLSMDWFNDRQGEVADYNRMLNTSTGTVSALQAAGKIANAQLDSLSQLGQLQMAQNNLLASQAAIQQSEKDVERADTLKRSNWDFKVPEKQSSATDILKNARQN</sequence>
<proteinExistence type="predicted"/>
<dbReference type="AlphaFoldDB" id="A0A346H4W1"/>
<feature type="signal peptide" evidence="1">
    <location>
        <begin position="1"/>
        <end position="22"/>
    </location>
</feature>
<reference evidence="2" key="1">
    <citation type="submission" date="2018-01" db="EMBL/GenBank/DDBJ databases">
        <title>FDA dAtabase for Regulatory Grade micrObial Sequences (FDA-ARGOS): Supporting development and validation of Infectious Disease Dx tests.</title>
        <authorList>
            <person name="Sichtig H."/>
            <person name="Goldberg B."/>
            <person name="Campos J."/>
            <person name="Hobson J."/>
            <person name="Sadzewicz L."/>
            <person name="Tallon L."/>
            <person name="Nagaraj S."/>
            <person name="Vavikolanu K."/>
            <person name="Aluvathingal J."/>
            <person name="Nadendla S."/>
            <person name="Sengamalay N."/>
        </authorList>
    </citation>
    <scope>NUCLEOTIDE SEQUENCE</scope>
    <source>
        <strain evidence="2">FDAARGOS_87</strain>
        <plasmid evidence="2">unnamed2</plasmid>
    </source>
</reference>
<evidence type="ECO:0000313" key="2">
    <source>
        <dbReference type="EMBL" id="AXO20944.1"/>
    </source>
</evidence>
<dbReference type="RefSeq" id="WP_029403610.1">
    <property type="nucleotide sequence ID" value="NZ_CP031511.1"/>
</dbReference>
<evidence type="ECO:0000256" key="1">
    <source>
        <dbReference type="SAM" id="SignalP"/>
    </source>
</evidence>